<dbReference type="EMBL" id="JAGMVJ010000005">
    <property type="protein sequence ID" value="KAH7090842.1"/>
    <property type="molecule type" value="Genomic_DNA"/>
</dbReference>
<dbReference type="PANTHER" id="PTHR24148">
    <property type="entry name" value="ANKYRIN REPEAT DOMAIN-CONTAINING PROTEIN 39 HOMOLOG-RELATED"/>
    <property type="match status" value="1"/>
</dbReference>
<feature type="compositionally biased region" description="Polar residues" evidence="1">
    <location>
        <begin position="380"/>
        <end position="421"/>
    </location>
</feature>
<feature type="compositionally biased region" description="Basic residues" evidence="1">
    <location>
        <begin position="422"/>
        <end position="434"/>
    </location>
</feature>
<comment type="caution">
    <text evidence="3">The sequence shown here is derived from an EMBL/GenBank/DDBJ whole genome shotgun (WGS) entry which is preliminary data.</text>
</comment>
<accession>A0A8K0RDH4</accession>
<protein>
    <submittedName>
        <fullName evidence="3">Heterokaryon incompatibility protein-domain-containing protein</fullName>
    </submittedName>
</protein>
<proteinExistence type="predicted"/>
<gene>
    <name evidence="3" type="ORF">FB567DRAFT_491994</name>
</gene>
<evidence type="ECO:0000313" key="3">
    <source>
        <dbReference type="EMBL" id="KAH7090842.1"/>
    </source>
</evidence>
<dbReference type="OrthoDB" id="4850726at2759"/>
<reference evidence="3" key="1">
    <citation type="journal article" date="2021" name="Nat. Commun.">
        <title>Genetic determinants of endophytism in the Arabidopsis root mycobiome.</title>
        <authorList>
            <person name="Mesny F."/>
            <person name="Miyauchi S."/>
            <person name="Thiergart T."/>
            <person name="Pickel B."/>
            <person name="Atanasova L."/>
            <person name="Karlsson M."/>
            <person name="Huettel B."/>
            <person name="Barry K.W."/>
            <person name="Haridas S."/>
            <person name="Chen C."/>
            <person name="Bauer D."/>
            <person name="Andreopoulos W."/>
            <person name="Pangilinan J."/>
            <person name="LaButti K."/>
            <person name="Riley R."/>
            <person name="Lipzen A."/>
            <person name="Clum A."/>
            <person name="Drula E."/>
            <person name="Henrissat B."/>
            <person name="Kohler A."/>
            <person name="Grigoriev I.V."/>
            <person name="Martin F.M."/>
            <person name="Hacquard S."/>
        </authorList>
    </citation>
    <scope>NUCLEOTIDE SEQUENCE</scope>
    <source>
        <strain evidence="3">MPI-SDFR-AT-0120</strain>
    </source>
</reference>
<feature type="domain" description="Heterokaryon incompatibility" evidence="2">
    <location>
        <begin position="61"/>
        <end position="202"/>
    </location>
</feature>
<evidence type="ECO:0000256" key="1">
    <source>
        <dbReference type="SAM" id="MobiDB-lite"/>
    </source>
</evidence>
<name>A0A8K0RDH4_9PLEO</name>
<dbReference type="Pfam" id="PF06985">
    <property type="entry name" value="HET"/>
    <property type="match status" value="1"/>
</dbReference>
<evidence type="ECO:0000259" key="2">
    <source>
        <dbReference type="Pfam" id="PF06985"/>
    </source>
</evidence>
<dbReference type="InterPro" id="IPR052895">
    <property type="entry name" value="HetReg/Transcr_Mod"/>
</dbReference>
<evidence type="ECO:0000313" key="4">
    <source>
        <dbReference type="Proteomes" id="UP000813461"/>
    </source>
</evidence>
<feature type="region of interest" description="Disordered" evidence="1">
    <location>
        <begin position="380"/>
        <end position="464"/>
    </location>
</feature>
<sequence length="464" mass="52504">MTPSRSDWLYDVAHRNTYPPGYPYRPLEPQQFRYLELLPSEDRSSRPQCRLYHGEPANSQYAALSYVWGQRETSNPVFIELESQVFEVTPNLFWALQGLRHPTQKIVLWVDAICINQKDILERNEQVKLMTAIYKSASFVLMWMGNADKNSNAAMKFLVDFDNGTSEGMERANLLQNSFDVQAGLIGLLSRKYWSRVWIMQEVVLSQAAFICCGSYVASWSALTQLLAPLKPVESLQLQLSGQYLGFHTIQNTAKDLVWPVAELNVKRQMQENISCWEGLQMARQRDATDARDFIFSLLGFVDDLPIEVDYEVSVPELYRSLVIDFITRDRSLDILTMCRNFDPSIKDGHIKADDQPTSSTLSELSGMLQLILLNMGKSESGNKANDGNVGTNSEGRSGNEGETTIGPHTSMNGLTNSTKQGRSKPWKRTKNPKKQLATHGLLNEASQPQPQHSQRLVSVPFRL</sequence>
<keyword evidence="4" id="KW-1185">Reference proteome</keyword>
<organism evidence="3 4">
    <name type="scientific">Paraphoma chrysanthemicola</name>
    <dbReference type="NCBI Taxonomy" id="798071"/>
    <lineage>
        <taxon>Eukaryota</taxon>
        <taxon>Fungi</taxon>
        <taxon>Dikarya</taxon>
        <taxon>Ascomycota</taxon>
        <taxon>Pezizomycotina</taxon>
        <taxon>Dothideomycetes</taxon>
        <taxon>Pleosporomycetidae</taxon>
        <taxon>Pleosporales</taxon>
        <taxon>Pleosporineae</taxon>
        <taxon>Phaeosphaeriaceae</taxon>
        <taxon>Paraphoma</taxon>
    </lineage>
</organism>
<dbReference type="PANTHER" id="PTHR24148:SF73">
    <property type="entry name" value="HET DOMAIN PROTEIN (AFU_ORTHOLOGUE AFUA_8G01020)"/>
    <property type="match status" value="1"/>
</dbReference>
<dbReference type="Proteomes" id="UP000813461">
    <property type="component" value="Unassembled WGS sequence"/>
</dbReference>
<dbReference type="InterPro" id="IPR010730">
    <property type="entry name" value="HET"/>
</dbReference>
<dbReference type="AlphaFoldDB" id="A0A8K0RDH4"/>
<feature type="compositionally biased region" description="Polar residues" evidence="1">
    <location>
        <begin position="445"/>
        <end position="457"/>
    </location>
</feature>